<reference evidence="1" key="2">
    <citation type="submission" date="2023-02" db="EMBL/GenBank/DDBJ databases">
        <authorList>
            <person name="Swenson N.G."/>
            <person name="Wegrzyn J.L."/>
            <person name="Mcevoy S.L."/>
        </authorList>
    </citation>
    <scope>NUCLEOTIDE SEQUENCE</scope>
    <source>
        <strain evidence="1">91603</strain>
        <tissue evidence="1">Leaf</tissue>
    </source>
</reference>
<comment type="caution">
    <text evidence="1">The sequence shown here is derived from an EMBL/GenBank/DDBJ whole genome shotgun (WGS) entry which is preliminary data.</text>
</comment>
<evidence type="ECO:0000313" key="2">
    <source>
        <dbReference type="Proteomes" id="UP001064489"/>
    </source>
</evidence>
<gene>
    <name evidence="1" type="ORF">LWI28_007732</name>
</gene>
<reference evidence="1" key="1">
    <citation type="journal article" date="2022" name="Plant J.">
        <title>Strategies of tolerance reflected in two North American maple genomes.</title>
        <authorList>
            <person name="McEvoy S.L."/>
            <person name="Sezen U.U."/>
            <person name="Trouern-Trend A."/>
            <person name="McMahon S.M."/>
            <person name="Schaberg P.G."/>
            <person name="Yang J."/>
            <person name="Wegrzyn J.L."/>
            <person name="Swenson N.G."/>
        </authorList>
    </citation>
    <scope>NUCLEOTIDE SEQUENCE</scope>
    <source>
        <strain evidence="1">91603</strain>
    </source>
</reference>
<sequence>MSCNSLNRIPSAILSGGIQNFQNTCAIKIRNNGFSSFQDKRARQGEGDPIGSQQMDTGKQLALLVTCTLRIALSERKEPWSSIMVELQTEKKTEWKMNEYKALDGEASSATGAGPPVRFN</sequence>
<dbReference type="EMBL" id="JAJSOW010000108">
    <property type="protein sequence ID" value="KAI9153206.1"/>
    <property type="molecule type" value="Genomic_DNA"/>
</dbReference>
<proteinExistence type="predicted"/>
<evidence type="ECO:0000313" key="1">
    <source>
        <dbReference type="EMBL" id="KAI9153206.1"/>
    </source>
</evidence>
<keyword evidence="2" id="KW-1185">Reference proteome</keyword>
<dbReference type="AlphaFoldDB" id="A0AAD5I5E2"/>
<accession>A0AAD5I5E2</accession>
<dbReference type="Proteomes" id="UP001064489">
    <property type="component" value="Chromosome 11"/>
</dbReference>
<organism evidence="1 2">
    <name type="scientific">Acer negundo</name>
    <name type="common">Box elder</name>
    <dbReference type="NCBI Taxonomy" id="4023"/>
    <lineage>
        <taxon>Eukaryota</taxon>
        <taxon>Viridiplantae</taxon>
        <taxon>Streptophyta</taxon>
        <taxon>Embryophyta</taxon>
        <taxon>Tracheophyta</taxon>
        <taxon>Spermatophyta</taxon>
        <taxon>Magnoliopsida</taxon>
        <taxon>eudicotyledons</taxon>
        <taxon>Gunneridae</taxon>
        <taxon>Pentapetalae</taxon>
        <taxon>rosids</taxon>
        <taxon>malvids</taxon>
        <taxon>Sapindales</taxon>
        <taxon>Sapindaceae</taxon>
        <taxon>Hippocastanoideae</taxon>
        <taxon>Acereae</taxon>
        <taxon>Acer</taxon>
    </lineage>
</organism>
<protein>
    <submittedName>
        <fullName evidence="1">Uncharacterized protein</fullName>
    </submittedName>
</protein>
<name>A0AAD5I5E2_ACENE</name>